<feature type="transmembrane region" description="Helical" evidence="7">
    <location>
        <begin position="319"/>
        <end position="342"/>
    </location>
</feature>
<comment type="subcellular location">
    <subcellularLocation>
        <location evidence="1">Cell membrane</location>
        <topology evidence="1">Multi-pass membrane protein</topology>
    </subcellularLocation>
</comment>
<organism evidence="10 11">
    <name type="scientific">Pseudomonas mandelii PD30</name>
    <dbReference type="NCBI Taxonomy" id="1419583"/>
    <lineage>
        <taxon>Bacteria</taxon>
        <taxon>Pseudomonadati</taxon>
        <taxon>Pseudomonadota</taxon>
        <taxon>Gammaproteobacteria</taxon>
        <taxon>Pseudomonadales</taxon>
        <taxon>Pseudomonadaceae</taxon>
        <taxon>Pseudomonas</taxon>
    </lineage>
</organism>
<dbReference type="Gene3D" id="3.30.1890.10">
    <property type="entry name" value="FepE-like"/>
    <property type="match status" value="1"/>
</dbReference>
<dbReference type="GO" id="GO:0004713">
    <property type="term" value="F:protein tyrosine kinase activity"/>
    <property type="evidence" value="ECO:0007669"/>
    <property type="project" value="TreeGrafter"/>
</dbReference>
<accession>A0A059L6A2</accession>
<keyword evidence="2" id="KW-1003">Cell membrane</keyword>
<dbReference type="InterPro" id="IPR032807">
    <property type="entry name" value="GNVR"/>
</dbReference>
<dbReference type="InterPro" id="IPR050445">
    <property type="entry name" value="Bact_polysacc_biosynth/exp"/>
</dbReference>
<keyword evidence="6" id="KW-0175">Coiled coil</keyword>
<reference evidence="10 11" key="1">
    <citation type="submission" date="2013-12" db="EMBL/GenBank/DDBJ databases">
        <authorList>
            <person name="Formusa P.A."/>
            <person name="Habash M."/>
            <person name="Lee H."/>
            <person name="Trevors J.T."/>
        </authorList>
    </citation>
    <scope>NUCLEOTIDE SEQUENCE [LARGE SCALE GENOMIC DNA]</scope>
    <source>
        <strain evidence="10 11">PD30</strain>
    </source>
</reference>
<sequence>MRNNRAEARPNDEIDLIEVIQGLWLQKWLILAIVMLFALVGGVYAFLAKPVYEAKVFVVPPTQKDIADLNYGRTRESELEPYSVKYVYEVFLRNLRAESLRRDFFEEYYLPSLNEAERTDSQDGLYDRFSKDLTIALTDKSSPDRFSLAMQSTDPAKAVEWVKAYVEKARVLAVGEVVGSVNREAEVRARNLAQQINALRESGEKVREDLITRLREALRIAEAIGLEKPPIIKGGLSSEVSANVDGEMTYIRGTKALQAEIKNLEERKLNDPFIKSLRALQVRYSFYKDLSVSPNDVVVFRVDGPIETPDKPIKPKKTLILAVAILLGGVIGIFVAIFRTLYRRSRELRSV</sequence>
<dbReference type="PANTHER" id="PTHR32309:SF13">
    <property type="entry name" value="FERRIC ENTEROBACTIN TRANSPORT PROTEIN FEPE"/>
    <property type="match status" value="1"/>
</dbReference>
<feature type="domain" description="Polysaccharide chain length determinant N-terminal" evidence="8">
    <location>
        <begin position="12"/>
        <end position="106"/>
    </location>
</feature>
<keyword evidence="3 7" id="KW-0812">Transmembrane</keyword>
<dbReference type="AlphaFoldDB" id="A0A059L6A2"/>
<evidence type="ECO:0000256" key="5">
    <source>
        <dbReference type="ARBA" id="ARBA00023136"/>
    </source>
</evidence>
<evidence type="ECO:0000259" key="8">
    <source>
        <dbReference type="Pfam" id="PF02706"/>
    </source>
</evidence>
<dbReference type="EMBL" id="AZQQ01000065">
    <property type="protein sequence ID" value="KDD69736.1"/>
    <property type="molecule type" value="Genomic_DNA"/>
</dbReference>
<dbReference type="Proteomes" id="UP000026739">
    <property type="component" value="Unassembled WGS sequence"/>
</dbReference>
<dbReference type="eggNOG" id="COG3765">
    <property type="taxonomic scope" value="Bacteria"/>
</dbReference>
<feature type="coiled-coil region" evidence="6">
    <location>
        <begin position="182"/>
        <end position="209"/>
    </location>
</feature>
<protein>
    <submittedName>
        <fullName evidence="10">Chain-length determining protein</fullName>
    </submittedName>
</protein>
<gene>
    <name evidence="10" type="ORF">V466_07790</name>
</gene>
<evidence type="ECO:0000256" key="2">
    <source>
        <dbReference type="ARBA" id="ARBA00022475"/>
    </source>
</evidence>
<evidence type="ECO:0000313" key="11">
    <source>
        <dbReference type="Proteomes" id="UP000026739"/>
    </source>
</evidence>
<evidence type="ECO:0000259" key="9">
    <source>
        <dbReference type="Pfam" id="PF13807"/>
    </source>
</evidence>
<feature type="domain" description="Tyrosine-protein kinase G-rich" evidence="9">
    <location>
        <begin position="306"/>
        <end position="340"/>
    </location>
</feature>
<proteinExistence type="predicted"/>
<keyword evidence="4 7" id="KW-1133">Transmembrane helix</keyword>
<evidence type="ECO:0000256" key="4">
    <source>
        <dbReference type="ARBA" id="ARBA00022989"/>
    </source>
</evidence>
<dbReference type="SUPFAM" id="SSF160355">
    <property type="entry name" value="Bacterial polysaccharide co-polymerase-like"/>
    <property type="match status" value="1"/>
</dbReference>
<feature type="transmembrane region" description="Helical" evidence="7">
    <location>
        <begin position="28"/>
        <end position="47"/>
    </location>
</feature>
<name>A0A059L6A2_9PSED</name>
<evidence type="ECO:0000256" key="3">
    <source>
        <dbReference type="ARBA" id="ARBA00022692"/>
    </source>
</evidence>
<evidence type="ECO:0000256" key="1">
    <source>
        <dbReference type="ARBA" id="ARBA00004651"/>
    </source>
</evidence>
<dbReference type="RefSeq" id="WP_033055801.1">
    <property type="nucleotide sequence ID" value="NZ_AZQQ01000065.1"/>
</dbReference>
<dbReference type="PANTHER" id="PTHR32309">
    <property type="entry name" value="TYROSINE-PROTEIN KINASE"/>
    <property type="match status" value="1"/>
</dbReference>
<dbReference type="GO" id="GO:0005886">
    <property type="term" value="C:plasma membrane"/>
    <property type="evidence" value="ECO:0007669"/>
    <property type="project" value="UniProtKB-SubCell"/>
</dbReference>
<evidence type="ECO:0000256" key="6">
    <source>
        <dbReference type="SAM" id="Coils"/>
    </source>
</evidence>
<comment type="caution">
    <text evidence="10">The sequence shown here is derived from an EMBL/GenBank/DDBJ whole genome shotgun (WGS) entry which is preliminary data.</text>
</comment>
<keyword evidence="5 7" id="KW-0472">Membrane</keyword>
<dbReference type="Pfam" id="PF02706">
    <property type="entry name" value="Wzz"/>
    <property type="match status" value="1"/>
</dbReference>
<evidence type="ECO:0000313" key="10">
    <source>
        <dbReference type="EMBL" id="KDD69736.1"/>
    </source>
</evidence>
<dbReference type="Pfam" id="PF13807">
    <property type="entry name" value="GNVR"/>
    <property type="match status" value="1"/>
</dbReference>
<dbReference type="InterPro" id="IPR003856">
    <property type="entry name" value="LPS_length_determ_N"/>
</dbReference>
<evidence type="ECO:0000256" key="7">
    <source>
        <dbReference type="SAM" id="Phobius"/>
    </source>
</evidence>